<proteinExistence type="predicted"/>
<gene>
    <name evidence="2" type="ORF">NS506_06083</name>
    <name evidence="3" type="ORF">NSK11_contig00015-0056</name>
</gene>
<protein>
    <recommendedName>
        <fullName evidence="1">DUF397 domain-containing protein</fullName>
    </recommendedName>
</protein>
<reference evidence="4" key="1">
    <citation type="submission" date="2015-07" db="EMBL/GenBank/DDBJ databases">
        <title>Nocardia seriolae U-1 whole genome shotgun sequence.</title>
        <authorList>
            <person name="Imajoh M."/>
            <person name="Fukumoto Y."/>
            <person name="Sukeda M."/>
            <person name="Yamane J."/>
            <person name="Yamasaki K."/>
            <person name="Shimizu M."/>
            <person name="Ohnishi K."/>
            <person name="Oshima S."/>
        </authorList>
    </citation>
    <scope>NUCLEOTIDE SEQUENCE [LARGE SCALE GENOMIC DNA]</scope>
    <source>
        <strain evidence="4">U-1</strain>
    </source>
</reference>
<reference evidence="2 5" key="3">
    <citation type="submission" date="2016-10" db="EMBL/GenBank/DDBJ databases">
        <title>Genome sequence of Nocardia seriolae strain EM150506, isolated from Anguila japonica.</title>
        <authorList>
            <person name="Han H.-J."/>
        </authorList>
    </citation>
    <scope>NUCLEOTIDE SEQUENCE [LARGE SCALE GENOMIC DNA]</scope>
    <source>
        <strain evidence="2 5">EM150506</strain>
    </source>
</reference>
<evidence type="ECO:0000313" key="4">
    <source>
        <dbReference type="Proteomes" id="UP000037179"/>
    </source>
</evidence>
<keyword evidence="4" id="KW-1185">Reference proteome</keyword>
<sequence>MKELPETGKWYKSSRSDAARQCVEIYLGDGRVGVRDSKSAGCGPELWFSDADWRSFLASRIWDR</sequence>
<dbReference type="EMBL" id="BBYQ01000015">
    <property type="protein sequence ID" value="GAP27215.1"/>
    <property type="molecule type" value="Genomic_DNA"/>
</dbReference>
<dbReference type="GeneID" id="93376589"/>
<evidence type="ECO:0000313" key="2">
    <source>
        <dbReference type="EMBL" id="APB00120.1"/>
    </source>
</evidence>
<dbReference type="EMBL" id="CP017839">
    <property type="protein sequence ID" value="APB00120.1"/>
    <property type="molecule type" value="Genomic_DNA"/>
</dbReference>
<dbReference type="Proteomes" id="UP000037179">
    <property type="component" value="Unassembled WGS sequence"/>
</dbReference>
<evidence type="ECO:0000259" key="1">
    <source>
        <dbReference type="Pfam" id="PF04149"/>
    </source>
</evidence>
<accession>A0ABC9YPE5</accession>
<evidence type="ECO:0000313" key="3">
    <source>
        <dbReference type="EMBL" id="GAP27215.1"/>
    </source>
</evidence>
<dbReference type="AlphaFoldDB" id="A0ABC9YPE5"/>
<name>A0ABC9YPE5_9NOCA</name>
<organism evidence="3 4">
    <name type="scientific">Nocardia seriolae</name>
    <dbReference type="NCBI Taxonomy" id="37332"/>
    <lineage>
        <taxon>Bacteria</taxon>
        <taxon>Bacillati</taxon>
        <taxon>Actinomycetota</taxon>
        <taxon>Actinomycetes</taxon>
        <taxon>Mycobacteriales</taxon>
        <taxon>Nocardiaceae</taxon>
        <taxon>Nocardia</taxon>
    </lineage>
</organism>
<dbReference type="InterPro" id="IPR007278">
    <property type="entry name" value="DUF397"/>
</dbReference>
<dbReference type="Proteomes" id="UP000180166">
    <property type="component" value="Chromosome"/>
</dbReference>
<dbReference type="KEGG" id="nsr:NS506_06083"/>
<feature type="domain" description="DUF397" evidence="1">
    <location>
        <begin position="9"/>
        <end position="58"/>
    </location>
</feature>
<dbReference type="Pfam" id="PF04149">
    <property type="entry name" value="DUF397"/>
    <property type="match status" value="1"/>
</dbReference>
<dbReference type="RefSeq" id="WP_036551663.1">
    <property type="nucleotide sequence ID" value="NZ_AP028459.1"/>
</dbReference>
<reference evidence="3 4" key="2">
    <citation type="journal article" date="2016" name="Genome Announc.">
        <title>Draft Genome Sequence of Erythromycin- and Oxytetracycline-Sensitive Nocardia seriolae Strain U-1 (NBRC 110359).</title>
        <authorList>
            <person name="Imajoh M."/>
            <person name="Sukeda M."/>
            <person name="Shimizu M."/>
            <person name="Yamane J."/>
            <person name="Ohnishi K."/>
            <person name="Oshima S."/>
        </authorList>
    </citation>
    <scope>NUCLEOTIDE SEQUENCE [LARGE SCALE GENOMIC DNA]</scope>
    <source>
        <strain evidence="3 4">U-1</strain>
    </source>
</reference>
<evidence type="ECO:0000313" key="5">
    <source>
        <dbReference type="Proteomes" id="UP000180166"/>
    </source>
</evidence>